<gene>
    <name evidence="11" type="ORF">M72_12881</name>
</gene>
<dbReference type="Proteomes" id="UP000049979">
    <property type="component" value="Unassembled WGS sequence"/>
</dbReference>
<dbReference type="SUPFAM" id="SSF52540">
    <property type="entry name" value="P-loop containing nucleoside triphosphate hydrolases"/>
    <property type="match status" value="1"/>
</dbReference>
<evidence type="ECO:0000259" key="9">
    <source>
        <dbReference type="Pfam" id="PF06144"/>
    </source>
</evidence>
<evidence type="ECO:0000256" key="7">
    <source>
        <dbReference type="ARBA" id="ARBA00034754"/>
    </source>
</evidence>
<evidence type="ECO:0000256" key="1">
    <source>
        <dbReference type="ARBA" id="ARBA00012417"/>
    </source>
</evidence>
<name>A0A0M6WY16_9FIRM</name>
<evidence type="ECO:0000256" key="3">
    <source>
        <dbReference type="ARBA" id="ARBA00022679"/>
    </source>
</evidence>
<evidence type="ECO:0000313" key="11">
    <source>
        <dbReference type="EMBL" id="CRL41587.1"/>
    </source>
</evidence>
<comment type="similarity">
    <text evidence="7">Belongs to the DNA polymerase HolA subunit family.</text>
</comment>
<dbReference type="InterPro" id="IPR027417">
    <property type="entry name" value="P-loop_NTPase"/>
</dbReference>
<dbReference type="SUPFAM" id="SSF48019">
    <property type="entry name" value="post-AAA+ oligomerization domain-like"/>
    <property type="match status" value="1"/>
</dbReference>
<evidence type="ECO:0000256" key="4">
    <source>
        <dbReference type="ARBA" id="ARBA00022695"/>
    </source>
</evidence>
<dbReference type="PANTHER" id="PTHR34388">
    <property type="entry name" value="DNA POLYMERASE III SUBUNIT DELTA"/>
    <property type="match status" value="1"/>
</dbReference>
<proteinExistence type="inferred from homology"/>
<keyword evidence="6" id="KW-0239">DNA-directed DNA polymerase</keyword>
<dbReference type="PANTHER" id="PTHR34388:SF1">
    <property type="entry name" value="DNA POLYMERASE III SUBUNIT DELTA"/>
    <property type="match status" value="1"/>
</dbReference>
<dbReference type="Gene3D" id="3.40.50.300">
    <property type="entry name" value="P-loop containing nucleotide triphosphate hydrolases"/>
    <property type="match status" value="1"/>
</dbReference>
<organism evidence="11 12">
    <name type="scientific">Roseburia faecis</name>
    <dbReference type="NCBI Taxonomy" id="301302"/>
    <lineage>
        <taxon>Bacteria</taxon>
        <taxon>Bacillati</taxon>
        <taxon>Bacillota</taxon>
        <taxon>Clostridia</taxon>
        <taxon>Lachnospirales</taxon>
        <taxon>Lachnospiraceae</taxon>
        <taxon>Roseburia</taxon>
    </lineage>
</organism>
<dbReference type="EC" id="2.7.7.7" evidence="1"/>
<dbReference type="Gene3D" id="1.10.8.60">
    <property type="match status" value="1"/>
</dbReference>
<reference evidence="12" key="1">
    <citation type="submission" date="2015-05" db="EMBL/GenBank/DDBJ databases">
        <authorList>
            <consortium name="Pathogen Informatics"/>
        </authorList>
    </citation>
    <scope>NUCLEOTIDE SEQUENCE [LARGE SCALE GENOMIC DNA]</scope>
    <source>
        <strain evidence="12">M72</strain>
    </source>
</reference>
<dbReference type="InterPro" id="IPR008921">
    <property type="entry name" value="DNA_pol3_clamp-load_cplx_C"/>
</dbReference>
<keyword evidence="4" id="KW-0548">Nucleotidyltransferase</keyword>
<dbReference type="GO" id="GO:0009360">
    <property type="term" value="C:DNA polymerase III complex"/>
    <property type="evidence" value="ECO:0007669"/>
    <property type="project" value="InterPro"/>
</dbReference>
<keyword evidence="12" id="KW-1185">Reference proteome</keyword>
<dbReference type="EMBL" id="CVRR01000048">
    <property type="protein sequence ID" value="CRL41587.1"/>
    <property type="molecule type" value="Genomic_DNA"/>
</dbReference>
<evidence type="ECO:0000256" key="6">
    <source>
        <dbReference type="ARBA" id="ARBA00022932"/>
    </source>
</evidence>
<keyword evidence="5" id="KW-0235">DNA replication</keyword>
<protein>
    <recommendedName>
        <fullName evidence="2">DNA polymerase III subunit delta</fullName>
        <ecNumber evidence="1">2.7.7.7</ecNumber>
    </recommendedName>
</protein>
<evidence type="ECO:0000256" key="5">
    <source>
        <dbReference type="ARBA" id="ARBA00022705"/>
    </source>
</evidence>
<dbReference type="RefSeq" id="WP_055068494.1">
    <property type="nucleotide sequence ID" value="NZ_CP173697.1"/>
</dbReference>
<dbReference type="InterPro" id="IPR010372">
    <property type="entry name" value="DNA_pol3_delta_N"/>
</dbReference>
<accession>A0A0M6WY16</accession>
<dbReference type="Pfam" id="PF21694">
    <property type="entry name" value="DNA_pol3_delta_C"/>
    <property type="match status" value="1"/>
</dbReference>
<evidence type="ECO:0000259" key="10">
    <source>
        <dbReference type="Pfam" id="PF21694"/>
    </source>
</evidence>
<sequence length="327" mass="37947">MKTIDNDIKTGQFKQIYLLYGEEQYLIRQYRDKLKHALAADDDTMNFSAFSGSDINQKEIIDLAETLPFFADRRLILIEDSGLFKKSAEELADYMSFIPETTYFVFAEKEIDKKTKMYKQVKKNGSIVEFPRQNETTLSRWIEGRIRRNGKNITRDAYALFIRKTGDDMENIDKELEKLLCYTLEKDYIDISDVNAITTEQTENKIFDMIDAVALHQQKKALDLYYDLLALKEAPMRILFLLSSQFQRLMIVKSMTNQGFGNKEIASKAGCPEWAVRKYQSQSRAFSMDQLKQAIRDGVEYETSVKTGHMNDQMAVELFLVQYSAGK</sequence>
<evidence type="ECO:0000256" key="8">
    <source>
        <dbReference type="ARBA" id="ARBA00049244"/>
    </source>
</evidence>
<dbReference type="OrthoDB" id="9775929at2"/>
<dbReference type="GO" id="GO:0003887">
    <property type="term" value="F:DNA-directed DNA polymerase activity"/>
    <property type="evidence" value="ECO:0007669"/>
    <property type="project" value="UniProtKB-KW"/>
</dbReference>
<feature type="domain" description="DNA polymerase III delta subunit-like C-terminal" evidence="10">
    <location>
        <begin position="203"/>
        <end position="323"/>
    </location>
</feature>
<dbReference type="InterPro" id="IPR005790">
    <property type="entry name" value="DNA_polIII_delta"/>
</dbReference>
<dbReference type="Gene3D" id="1.20.272.10">
    <property type="match status" value="1"/>
</dbReference>
<comment type="catalytic activity">
    <reaction evidence="8">
        <text>DNA(n) + a 2'-deoxyribonucleoside 5'-triphosphate = DNA(n+1) + diphosphate</text>
        <dbReference type="Rhea" id="RHEA:22508"/>
        <dbReference type="Rhea" id="RHEA-COMP:17339"/>
        <dbReference type="Rhea" id="RHEA-COMP:17340"/>
        <dbReference type="ChEBI" id="CHEBI:33019"/>
        <dbReference type="ChEBI" id="CHEBI:61560"/>
        <dbReference type="ChEBI" id="CHEBI:173112"/>
        <dbReference type="EC" id="2.7.7.7"/>
    </reaction>
</comment>
<dbReference type="Pfam" id="PF06144">
    <property type="entry name" value="DNA_pol3_delta"/>
    <property type="match status" value="1"/>
</dbReference>
<dbReference type="NCBIfam" id="TIGR01128">
    <property type="entry name" value="holA"/>
    <property type="match status" value="1"/>
</dbReference>
<feature type="domain" description="DNA polymerase III delta N-terminal" evidence="9">
    <location>
        <begin position="17"/>
        <end position="130"/>
    </location>
</feature>
<dbReference type="STRING" id="301302.ERS852420_01281"/>
<dbReference type="InterPro" id="IPR048466">
    <property type="entry name" value="DNA_pol3_delta-like_C"/>
</dbReference>
<evidence type="ECO:0000313" key="12">
    <source>
        <dbReference type="Proteomes" id="UP000049979"/>
    </source>
</evidence>
<dbReference type="GO" id="GO:0003677">
    <property type="term" value="F:DNA binding"/>
    <property type="evidence" value="ECO:0007669"/>
    <property type="project" value="InterPro"/>
</dbReference>
<dbReference type="GO" id="GO:0006261">
    <property type="term" value="P:DNA-templated DNA replication"/>
    <property type="evidence" value="ECO:0007669"/>
    <property type="project" value="TreeGrafter"/>
</dbReference>
<dbReference type="AlphaFoldDB" id="A0A0M6WY16"/>
<evidence type="ECO:0000256" key="2">
    <source>
        <dbReference type="ARBA" id="ARBA00017703"/>
    </source>
</evidence>
<keyword evidence="3" id="KW-0808">Transferase</keyword>